<proteinExistence type="predicted"/>
<reference evidence="1" key="1">
    <citation type="submission" date="2021-06" db="EMBL/GenBank/DDBJ databases">
        <authorList>
            <person name="Kallberg Y."/>
            <person name="Tangrot J."/>
            <person name="Rosling A."/>
        </authorList>
    </citation>
    <scope>NUCLEOTIDE SEQUENCE</scope>
    <source>
        <strain evidence="1">IN212</strain>
    </source>
</reference>
<dbReference type="EMBL" id="CAJVPZ010025882">
    <property type="protein sequence ID" value="CAG8723902.1"/>
    <property type="molecule type" value="Genomic_DNA"/>
</dbReference>
<sequence length="81" mass="9516">VENPNATYSYEHKDCNKYITNPFYKNGSYYNGDFSIPFENNYKLVLSLSNNTKYGKHGEQSITFQFQFMDQNVNLNASFFD</sequence>
<comment type="caution">
    <text evidence="1">The sequence shown here is derived from an EMBL/GenBank/DDBJ whole genome shotgun (WGS) entry which is preliminary data.</text>
</comment>
<dbReference type="OrthoDB" id="2470791at2759"/>
<accession>A0A9N9I7I1</accession>
<name>A0A9N9I7I1_9GLOM</name>
<evidence type="ECO:0000313" key="2">
    <source>
        <dbReference type="Proteomes" id="UP000789396"/>
    </source>
</evidence>
<keyword evidence="2" id="KW-1185">Reference proteome</keyword>
<dbReference type="Proteomes" id="UP000789396">
    <property type="component" value="Unassembled WGS sequence"/>
</dbReference>
<evidence type="ECO:0000313" key="1">
    <source>
        <dbReference type="EMBL" id="CAG8723902.1"/>
    </source>
</evidence>
<dbReference type="AlphaFoldDB" id="A0A9N9I7I1"/>
<protein>
    <submittedName>
        <fullName evidence="1">15461_t:CDS:1</fullName>
    </submittedName>
</protein>
<gene>
    <name evidence="1" type="ORF">RFULGI_LOCUS11647</name>
</gene>
<feature type="non-terminal residue" evidence="1">
    <location>
        <position position="1"/>
    </location>
</feature>
<organism evidence="1 2">
    <name type="scientific">Racocetra fulgida</name>
    <dbReference type="NCBI Taxonomy" id="60492"/>
    <lineage>
        <taxon>Eukaryota</taxon>
        <taxon>Fungi</taxon>
        <taxon>Fungi incertae sedis</taxon>
        <taxon>Mucoromycota</taxon>
        <taxon>Glomeromycotina</taxon>
        <taxon>Glomeromycetes</taxon>
        <taxon>Diversisporales</taxon>
        <taxon>Gigasporaceae</taxon>
        <taxon>Racocetra</taxon>
    </lineage>
</organism>